<dbReference type="Gene3D" id="2.20.28.30">
    <property type="entry name" value="RNA polymerase ii, chain L"/>
    <property type="match status" value="2"/>
</dbReference>
<proteinExistence type="predicted"/>
<dbReference type="EMBL" id="FPIP01000005">
    <property type="protein sequence ID" value="SFW37420.1"/>
    <property type="molecule type" value="Genomic_DNA"/>
</dbReference>
<gene>
    <name evidence="2" type="ORF">SAMN02910280_2163</name>
</gene>
<evidence type="ECO:0000256" key="1">
    <source>
        <dbReference type="SAM" id="Phobius"/>
    </source>
</evidence>
<evidence type="ECO:0000313" key="3">
    <source>
        <dbReference type="Proteomes" id="UP000183461"/>
    </source>
</evidence>
<reference evidence="2 3" key="1">
    <citation type="submission" date="2016-11" db="EMBL/GenBank/DDBJ databases">
        <authorList>
            <person name="Jaros S."/>
            <person name="Januszkiewicz K."/>
            <person name="Wedrychowicz H."/>
        </authorList>
    </citation>
    <scope>NUCLEOTIDE SEQUENCE [LARGE SCALE GENOMIC DNA]</scope>
    <source>
        <strain evidence="2 3">YL228</strain>
    </source>
</reference>
<name>A0A1K1NQ31_RUMFL</name>
<dbReference type="RefSeq" id="WP_072300400.1">
    <property type="nucleotide sequence ID" value="NZ_FPIP01000005.1"/>
</dbReference>
<dbReference type="Proteomes" id="UP000183461">
    <property type="component" value="Unassembled WGS sequence"/>
</dbReference>
<keyword evidence="1" id="KW-0472">Membrane</keyword>
<dbReference type="PANTHER" id="PTHR37826:SF3">
    <property type="entry name" value="J DOMAIN-CONTAINING PROTEIN"/>
    <property type="match status" value="1"/>
</dbReference>
<protein>
    <recommendedName>
        <fullName evidence="4">Replication restart DNA helicase PriA</fullName>
    </recommendedName>
</protein>
<dbReference type="PANTHER" id="PTHR37826">
    <property type="entry name" value="FLOTILLIN BAND_7_5 DOMAIN PROTEIN"/>
    <property type="match status" value="1"/>
</dbReference>
<keyword evidence="1" id="KW-1133">Transmembrane helix</keyword>
<accession>A0A1K1NQ31</accession>
<evidence type="ECO:0000313" key="2">
    <source>
        <dbReference type="EMBL" id="SFW37420.1"/>
    </source>
</evidence>
<dbReference type="AlphaFoldDB" id="A0A1K1NQ31"/>
<keyword evidence="1" id="KW-0812">Transmembrane</keyword>
<evidence type="ECO:0008006" key="4">
    <source>
        <dbReference type="Google" id="ProtNLM"/>
    </source>
</evidence>
<sequence length="351" mass="39949">MESVEYKCPNCMADLKFNPASQKLECEFCLSAFTVEEIKKLCESTENSIPQEAVQMQEDFANHTHLYRCKSCGAEIMADDQQTATFCYYCHNPVILAGKMGGEFKPDKVIGFKLTRDNAIWNFKKWISKRWFVPKDFKSEQQLEKLTGLYVPFWVADCDINIDYHATGKKIRSWVSGDYRITETQEYDVVRRGSLTTRGIPADGETKIDDLLMESIEPYDYRELHDFSMSYLSGFYADKYDVDKASVFPRIRVRATQACASLVKNSVNGYSSVTPMVENYDIRRTNWSYMLLPVWFMSYKYKDKVYEFAINGQTGKLAGTPPLSKGRLWLACLGLGAAVAAACALIGGALF</sequence>
<organism evidence="2 3">
    <name type="scientific">Ruminococcus flavefaciens</name>
    <dbReference type="NCBI Taxonomy" id="1265"/>
    <lineage>
        <taxon>Bacteria</taxon>
        <taxon>Bacillati</taxon>
        <taxon>Bacillota</taxon>
        <taxon>Clostridia</taxon>
        <taxon>Eubacteriales</taxon>
        <taxon>Oscillospiraceae</taxon>
        <taxon>Ruminococcus</taxon>
    </lineage>
</organism>
<feature type="transmembrane region" description="Helical" evidence="1">
    <location>
        <begin position="328"/>
        <end position="350"/>
    </location>
</feature>